<evidence type="ECO:0000313" key="2">
    <source>
        <dbReference type="EMBL" id="KKN86576.1"/>
    </source>
</evidence>
<accession>A0A0F9WKN2</accession>
<organism evidence="2">
    <name type="scientific">marine sediment metagenome</name>
    <dbReference type="NCBI Taxonomy" id="412755"/>
    <lineage>
        <taxon>unclassified sequences</taxon>
        <taxon>metagenomes</taxon>
        <taxon>ecological metagenomes</taxon>
    </lineage>
</organism>
<proteinExistence type="predicted"/>
<protein>
    <submittedName>
        <fullName evidence="2">Uncharacterized protein</fullName>
    </submittedName>
</protein>
<gene>
    <name evidence="2" type="ORF">LCGC14_0267520</name>
</gene>
<dbReference type="EMBL" id="LAZR01000146">
    <property type="protein sequence ID" value="KKN86576.1"/>
    <property type="molecule type" value="Genomic_DNA"/>
</dbReference>
<reference evidence="2" key="1">
    <citation type="journal article" date="2015" name="Nature">
        <title>Complex archaea that bridge the gap between prokaryotes and eukaryotes.</title>
        <authorList>
            <person name="Spang A."/>
            <person name="Saw J.H."/>
            <person name="Jorgensen S.L."/>
            <person name="Zaremba-Niedzwiedzka K."/>
            <person name="Martijn J."/>
            <person name="Lind A.E."/>
            <person name="van Eijk R."/>
            <person name="Schleper C."/>
            <person name="Guy L."/>
            <person name="Ettema T.J."/>
        </authorList>
    </citation>
    <scope>NUCLEOTIDE SEQUENCE</scope>
</reference>
<comment type="caution">
    <text evidence="2">The sequence shown here is derived from an EMBL/GenBank/DDBJ whole genome shotgun (WGS) entry which is preliminary data.</text>
</comment>
<dbReference type="AlphaFoldDB" id="A0A0F9WKN2"/>
<evidence type="ECO:0000256" key="1">
    <source>
        <dbReference type="SAM" id="MobiDB-lite"/>
    </source>
</evidence>
<sequence length="105" mass="11348">MDWALFLISLTDFAAFKCSAALGGELAVRSSNGGQGRASRGSPSDRSRLTRVDLSKSVWSKSELAAIRTNASVSEHFVRQACKTTFTERAIITIVIECDGCMCNI</sequence>
<feature type="region of interest" description="Disordered" evidence="1">
    <location>
        <begin position="28"/>
        <end position="49"/>
    </location>
</feature>
<name>A0A0F9WKN2_9ZZZZ</name>